<dbReference type="EMBL" id="CM037161">
    <property type="protein sequence ID" value="KAH7856238.1"/>
    <property type="molecule type" value="Genomic_DNA"/>
</dbReference>
<evidence type="ECO:0000313" key="1">
    <source>
        <dbReference type="EMBL" id="KAH7856238.1"/>
    </source>
</evidence>
<evidence type="ECO:0000313" key="2">
    <source>
        <dbReference type="Proteomes" id="UP000828048"/>
    </source>
</evidence>
<comment type="caution">
    <text evidence="1">The sequence shown here is derived from an EMBL/GenBank/DDBJ whole genome shotgun (WGS) entry which is preliminary data.</text>
</comment>
<sequence>MDMKEAIFMTRGAGENSYAQLSALTRPPLPRPTTISTSQLHLCKSGVQGPLVCVFIKGVVTRCDYGSKQKVNAITKPLLENAVQSLFSKGFHVHGVLSVADLGCAAGPNAFSVISTVKETVETKSRELNSQTPELQFYLNDLPGNDFNTLFRGLSIKDGENSCFVAGVPGSFHGRLFPRKTLHLVHSSYSVHWLSQVPKGLTSREGLALNKGNIYISKTSPPVVREAYLAQFQEDFTMFLKSRSEEVVPCGSAVLILHGRKSPDPSSKECCATWDLIAEAIAALVSEGIVEAEQLDSFNVPYYTPSPKEVQDVVEREGSFAIEHTDSFAVHVEGNLSIGEKLARRIRVFTESIIAHHFGEETMENIYNKLTQLLVEDLSIQAEPAVTVIVVLNKNK</sequence>
<dbReference type="Proteomes" id="UP000828048">
    <property type="component" value="Chromosome 11"/>
</dbReference>
<keyword evidence="2" id="KW-1185">Reference proteome</keyword>
<accession>A0ACB7YS50</accession>
<reference evidence="1 2" key="1">
    <citation type="journal article" date="2021" name="Hortic Res">
        <title>High-quality reference genome and annotation aids understanding of berry development for evergreen blueberry (Vaccinium darrowii).</title>
        <authorList>
            <person name="Yu J."/>
            <person name="Hulse-Kemp A.M."/>
            <person name="Babiker E."/>
            <person name="Staton M."/>
        </authorList>
    </citation>
    <scope>NUCLEOTIDE SEQUENCE [LARGE SCALE GENOMIC DNA]</scope>
    <source>
        <strain evidence="2">cv. NJ 8807/NJ 8810</strain>
        <tissue evidence="1">Young leaf</tissue>
    </source>
</reference>
<proteinExistence type="predicted"/>
<name>A0ACB7YS50_9ERIC</name>
<protein>
    <submittedName>
        <fullName evidence="1">Uncharacterized protein</fullName>
    </submittedName>
</protein>
<organism evidence="1 2">
    <name type="scientific">Vaccinium darrowii</name>
    <dbReference type="NCBI Taxonomy" id="229202"/>
    <lineage>
        <taxon>Eukaryota</taxon>
        <taxon>Viridiplantae</taxon>
        <taxon>Streptophyta</taxon>
        <taxon>Embryophyta</taxon>
        <taxon>Tracheophyta</taxon>
        <taxon>Spermatophyta</taxon>
        <taxon>Magnoliopsida</taxon>
        <taxon>eudicotyledons</taxon>
        <taxon>Gunneridae</taxon>
        <taxon>Pentapetalae</taxon>
        <taxon>asterids</taxon>
        <taxon>Ericales</taxon>
        <taxon>Ericaceae</taxon>
        <taxon>Vaccinioideae</taxon>
        <taxon>Vaccinieae</taxon>
        <taxon>Vaccinium</taxon>
    </lineage>
</organism>
<gene>
    <name evidence="1" type="ORF">Vadar_034306</name>
</gene>